<dbReference type="SMART" id="SM00331">
    <property type="entry name" value="PP2C_SIG"/>
    <property type="match status" value="1"/>
</dbReference>
<dbReference type="Proteomes" id="UP000036834">
    <property type="component" value="Unassembled WGS sequence"/>
</dbReference>
<organism evidence="4 5">
    <name type="scientific">Brevibacillus reuszeri</name>
    <dbReference type="NCBI Taxonomy" id="54915"/>
    <lineage>
        <taxon>Bacteria</taxon>
        <taxon>Bacillati</taxon>
        <taxon>Bacillota</taxon>
        <taxon>Bacilli</taxon>
        <taxon>Bacillales</taxon>
        <taxon>Paenibacillaceae</taxon>
        <taxon>Brevibacillus</taxon>
    </lineage>
</organism>
<reference evidence="5" key="1">
    <citation type="submission" date="2015-07" db="EMBL/GenBank/DDBJ databases">
        <title>Genome sequencing project for genomic taxonomy and phylogenomics of Bacillus-like bacteria.</title>
        <authorList>
            <person name="Liu B."/>
            <person name="Wang J."/>
            <person name="Zhu Y."/>
            <person name="Liu G."/>
            <person name="Chen Q."/>
            <person name="Chen Z."/>
            <person name="Lan J."/>
            <person name="Che J."/>
            <person name="Ge C."/>
            <person name="Shi H."/>
            <person name="Pan Z."/>
            <person name="Liu X."/>
        </authorList>
    </citation>
    <scope>NUCLEOTIDE SEQUENCE [LARGE SCALE GENOMIC DNA]</scope>
    <source>
        <strain evidence="5">DSM 9887</strain>
    </source>
</reference>
<protein>
    <submittedName>
        <fullName evidence="3 4">Phosphoserine phosphatase</fullName>
    </submittedName>
</protein>
<accession>A0A0K9YJS5</accession>
<dbReference type="Pfam" id="PF08673">
    <property type="entry name" value="RsbU_N"/>
    <property type="match status" value="1"/>
</dbReference>
<feature type="domain" description="PPM-type phosphatase" evidence="2">
    <location>
        <begin position="117"/>
        <end position="332"/>
    </location>
</feature>
<reference evidence="4" key="2">
    <citation type="submission" date="2015-07" db="EMBL/GenBank/DDBJ databases">
        <title>MeaNS - Measles Nucleotide Surveillance Program.</title>
        <authorList>
            <person name="Tran T."/>
            <person name="Druce J."/>
        </authorList>
    </citation>
    <scope>NUCLEOTIDE SEQUENCE</scope>
    <source>
        <strain evidence="4">DSM 9887</strain>
    </source>
</reference>
<comment type="caution">
    <text evidence="4">The sequence shown here is derived from an EMBL/GenBank/DDBJ whole genome shotgun (WGS) entry which is preliminary data.</text>
</comment>
<dbReference type="FunFam" id="3.60.40.10:FF:000045">
    <property type="entry name" value="Stage II sporulation protein E"/>
    <property type="match status" value="1"/>
</dbReference>
<dbReference type="PANTHER" id="PTHR43156:SF15">
    <property type="entry name" value="PHOSPHOSERINE PHOSPHATASE RSBU"/>
    <property type="match status" value="1"/>
</dbReference>
<evidence type="ECO:0000313" key="5">
    <source>
        <dbReference type="Proteomes" id="UP000036834"/>
    </source>
</evidence>
<dbReference type="Proteomes" id="UP000319578">
    <property type="component" value="Unassembled WGS sequence"/>
</dbReference>
<proteinExistence type="predicted"/>
<dbReference type="InterPro" id="IPR014787">
    <property type="entry name" value="PSer_Pase_RsbU_N"/>
</dbReference>
<dbReference type="STRING" id="54915.ADS79_30745"/>
<dbReference type="SUPFAM" id="SSF81606">
    <property type="entry name" value="PP2C-like"/>
    <property type="match status" value="1"/>
</dbReference>
<evidence type="ECO:0000313" key="4">
    <source>
        <dbReference type="EMBL" id="KNB68906.1"/>
    </source>
</evidence>
<reference evidence="3 6" key="3">
    <citation type="submission" date="2019-06" db="EMBL/GenBank/DDBJ databases">
        <title>Whole genome shotgun sequence of Brevibacillus reuszeri NBRC 15719.</title>
        <authorList>
            <person name="Hosoyama A."/>
            <person name="Uohara A."/>
            <person name="Ohji S."/>
            <person name="Ichikawa N."/>
        </authorList>
    </citation>
    <scope>NUCLEOTIDE SEQUENCE [LARGE SCALE GENOMIC DNA]</scope>
    <source>
        <strain evidence="3 6">NBRC 15719</strain>
    </source>
</reference>
<name>A0A0K9YJS5_9BACL</name>
<dbReference type="GO" id="GO:0016791">
    <property type="term" value="F:phosphatase activity"/>
    <property type="evidence" value="ECO:0007669"/>
    <property type="project" value="TreeGrafter"/>
</dbReference>
<dbReference type="AlphaFoldDB" id="A0A0K9YJS5"/>
<dbReference type="InterPro" id="IPR052016">
    <property type="entry name" value="Bact_Sigma-Reg"/>
</dbReference>
<dbReference type="PANTHER" id="PTHR43156">
    <property type="entry name" value="STAGE II SPORULATION PROTEIN E-RELATED"/>
    <property type="match status" value="1"/>
</dbReference>
<keyword evidence="1" id="KW-0378">Hydrolase</keyword>
<dbReference type="RefSeq" id="WP_049742289.1">
    <property type="nucleotide sequence ID" value="NZ_BJON01000021.1"/>
</dbReference>
<dbReference type="PATRIC" id="fig|54915.3.peg.5844"/>
<dbReference type="InterPro" id="IPR017944">
    <property type="entry name" value="KaiA/RbsU_helical_domain_sf"/>
</dbReference>
<dbReference type="InterPro" id="IPR001932">
    <property type="entry name" value="PPM-type_phosphatase-like_dom"/>
</dbReference>
<keyword evidence="6" id="KW-1185">Reference proteome</keyword>
<evidence type="ECO:0000259" key="2">
    <source>
        <dbReference type="SMART" id="SM00331"/>
    </source>
</evidence>
<dbReference type="InterPro" id="IPR036457">
    <property type="entry name" value="PPM-type-like_dom_sf"/>
</dbReference>
<evidence type="ECO:0000313" key="6">
    <source>
        <dbReference type="Proteomes" id="UP000319578"/>
    </source>
</evidence>
<dbReference type="Gene3D" id="3.60.40.10">
    <property type="entry name" value="PPM-type phosphatase domain"/>
    <property type="match status" value="1"/>
</dbReference>
<evidence type="ECO:0000313" key="3">
    <source>
        <dbReference type="EMBL" id="GED71414.1"/>
    </source>
</evidence>
<dbReference type="Pfam" id="PF07228">
    <property type="entry name" value="SpoIIE"/>
    <property type="match status" value="1"/>
</dbReference>
<gene>
    <name evidence="3" type="primary">rsbU_2</name>
    <name evidence="4" type="ORF">ADS79_30745</name>
    <name evidence="3" type="ORF">BRE01_51160</name>
</gene>
<dbReference type="OrthoDB" id="311592at2"/>
<dbReference type="SUPFAM" id="SSF101215">
    <property type="entry name" value="KaiA/RbsU domain"/>
    <property type="match status" value="1"/>
</dbReference>
<evidence type="ECO:0000256" key="1">
    <source>
        <dbReference type="ARBA" id="ARBA00022801"/>
    </source>
</evidence>
<dbReference type="EMBL" id="BJON01000021">
    <property type="protein sequence ID" value="GED71414.1"/>
    <property type="molecule type" value="Genomic_DNA"/>
</dbReference>
<sequence>MVARSLEEEYVKILRDYLSGLSEDQLYDAQQLGKWLLSRDISPEELTDLHGRALEMLGEVPEFVRASFSILTEVMIEYGIEHRSVNSWRNRHQQIESEIAVASAMQQTLLPKEIPVYPDMEIGVVSVAAHQISGDFYNMIAQDDQRFCLTIADITGKGIPAAMCMSMLKYAMDSLGEIQMGPSDMLHHLNRVVERNIDTSMFVTMVLGSYDTRNHRFRYAVAGHEPGFLYRAKTGRFYDLEGQGAALGLFPDTEYEENEIQLEKEDVLILLTDGVTERKINRYYLQRDELVSYLQAEVGTSAQHMADALYSRLLLLSQFELPDDYTMIVLRRN</sequence>
<dbReference type="EMBL" id="LGIQ01000016">
    <property type="protein sequence ID" value="KNB68906.1"/>
    <property type="molecule type" value="Genomic_DNA"/>
</dbReference>
<dbReference type="Gene3D" id="1.10.1240.30">
    <property type="entry name" value="KaiA/RbsU domain"/>
    <property type="match status" value="1"/>
</dbReference>